<keyword evidence="5" id="KW-1185">Reference proteome</keyword>
<reference evidence="4" key="1">
    <citation type="journal article" date="2022" name="Int. J. Syst. Evol. Microbiol.">
        <title>Pseudomonas aegrilactucae sp. nov. and Pseudomonas morbosilactucae sp. nov., pathogens causing bacterial rot of lettuce in Japan.</title>
        <authorList>
            <person name="Sawada H."/>
            <person name="Fujikawa T."/>
            <person name="Satou M."/>
        </authorList>
    </citation>
    <scope>NUCLEOTIDE SEQUENCE</scope>
    <source>
        <strain evidence="4">0166_1</strain>
    </source>
</reference>
<protein>
    <recommendedName>
        <fullName evidence="3">Fumarylacetoacetase-like C-terminal domain-containing protein</fullName>
    </recommendedName>
</protein>
<evidence type="ECO:0000259" key="3">
    <source>
        <dbReference type="Pfam" id="PF01557"/>
    </source>
</evidence>
<feature type="domain" description="Fumarylacetoacetase-like C-terminal" evidence="3">
    <location>
        <begin position="16"/>
        <end position="247"/>
    </location>
</feature>
<dbReference type="AlphaFoldDB" id="A0A9E7C0Z4"/>
<dbReference type="PANTHER" id="PTHR42796">
    <property type="entry name" value="FUMARYLACETOACETATE HYDROLASE DOMAIN-CONTAINING PROTEIN 2A-RELATED"/>
    <property type="match status" value="1"/>
</dbReference>
<dbReference type="GO" id="GO:0003824">
    <property type="term" value="F:catalytic activity"/>
    <property type="evidence" value="ECO:0007669"/>
    <property type="project" value="InterPro"/>
</dbReference>
<dbReference type="GO" id="GO:0046872">
    <property type="term" value="F:metal ion binding"/>
    <property type="evidence" value="ECO:0007669"/>
    <property type="project" value="UniProtKB-KW"/>
</dbReference>
<dbReference type="Proteomes" id="UP001162834">
    <property type="component" value="Chromosome"/>
</dbReference>
<dbReference type="Gene3D" id="3.90.850.10">
    <property type="entry name" value="Fumarylacetoacetase-like, C-terminal domain"/>
    <property type="match status" value="1"/>
</dbReference>
<proteinExistence type="inferred from homology"/>
<dbReference type="Pfam" id="PF01557">
    <property type="entry name" value="FAA_hydrolase"/>
    <property type="match status" value="1"/>
</dbReference>
<evidence type="ECO:0000313" key="5">
    <source>
        <dbReference type="Proteomes" id="UP001162834"/>
    </source>
</evidence>
<keyword evidence="2" id="KW-0479">Metal-binding</keyword>
<dbReference type="KEGG" id="sbae:DSM104329_03312"/>
<accession>A0A9E7C0Z4</accession>
<gene>
    <name evidence="4" type="primary">yisK_4</name>
    <name evidence="4" type="ORF">DSM104329_03312</name>
</gene>
<comment type="similarity">
    <text evidence="1">Belongs to the FAH family.</text>
</comment>
<name>A0A9E7C0Z4_9ACTN</name>
<dbReference type="PANTHER" id="PTHR42796:SF4">
    <property type="entry name" value="FUMARYLACETOACETATE HYDROLASE DOMAIN-CONTAINING PROTEIN 2A"/>
    <property type="match status" value="1"/>
</dbReference>
<dbReference type="InterPro" id="IPR051121">
    <property type="entry name" value="FAH"/>
</dbReference>
<sequence length="253" mass="27546">MADADVRIPVSPAGQVLCAGANYRRHLVQMRFAAERRHGSALSDDDLVAESTSFVEGLAERGLPFVFAGLPGALSGARDDVILHGPGVEHDWELELAVVIGRPAWRVSREHAMDHVAGYTISNDISTRDVMDRPNFPMTDFLATKVRPTFFPTGPYLVPRQFVADPYDLRITLKVNGETMQDESTADMIFGIDRLVEHASSLIELRPGDLLLTGSPAGNAAHHGGRWLRPGDVMEGSITGLGVQRNRCVAPPD</sequence>
<organism evidence="4 5">
    <name type="scientific">Capillimicrobium parvum</name>
    <dbReference type="NCBI Taxonomy" id="2884022"/>
    <lineage>
        <taxon>Bacteria</taxon>
        <taxon>Bacillati</taxon>
        <taxon>Actinomycetota</taxon>
        <taxon>Thermoleophilia</taxon>
        <taxon>Solirubrobacterales</taxon>
        <taxon>Capillimicrobiaceae</taxon>
        <taxon>Capillimicrobium</taxon>
    </lineage>
</organism>
<evidence type="ECO:0000256" key="2">
    <source>
        <dbReference type="ARBA" id="ARBA00022723"/>
    </source>
</evidence>
<evidence type="ECO:0000256" key="1">
    <source>
        <dbReference type="ARBA" id="ARBA00010211"/>
    </source>
</evidence>
<evidence type="ECO:0000313" key="4">
    <source>
        <dbReference type="EMBL" id="UGS36901.1"/>
    </source>
</evidence>
<dbReference type="RefSeq" id="WP_259316226.1">
    <property type="nucleotide sequence ID" value="NZ_CP087164.1"/>
</dbReference>
<dbReference type="SUPFAM" id="SSF56529">
    <property type="entry name" value="FAH"/>
    <property type="match status" value="1"/>
</dbReference>
<dbReference type="EMBL" id="CP087164">
    <property type="protein sequence ID" value="UGS36901.1"/>
    <property type="molecule type" value="Genomic_DNA"/>
</dbReference>
<dbReference type="GO" id="GO:0044281">
    <property type="term" value="P:small molecule metabolic process"/>
    <property type="evidence" value="ECO:0007669"/>
    <property type="project" value="UniProtKB-ARBA"/>
</dbReference>
<dbReference type="InterPro" id="IPR036663">
    <property type="entry name" value="Fumarylacetoacetase_C_sf"/>
</dbReference>
<dbReference type="InterPro" id="IPR011234">
    <property type="entry name" value="Fumarylacetoacetase-like_C"/>
</dbReference>